<dbReference type="AlphaFoldDB" id="A0A6F9DVI7"/>
<dbReference type="EMBL" id="LR791186">
    <property type="protein sequence ID" value="CAB3267048.1"/>
    <property type="molecule type" value="mRNA"/>
</dbReference>
<dbReference type="PANTHER" id="PTHR20948:SF2">
    <property type="entry name" value="TRANSMEMBRANE PROTEIN 164"/>
    <property type="match status" value="1"/>
</dbReference>
<dbReference type="InterPro" id="IPR026508">
    <property type="entry name" value="TMEM164"/>
</dbReference>
<keyword evidence="1" id="KW-0472">Membrane</keyword>
<feature type="transmembrane region" description="Helical" evidence="1">
    <location>
        <begin position="191"/>
        <end position="212"/>
    </location>
</feature>
<gene>
    <name evidence="2" type="primary">Tmem164</name>
</gene>
<feature type="transmembrane region" description="Helical" evidence="1">
    <location>
        <begin position="158"/>
        <end position="179"/>
    </location>
</feature>
<evidence type="ECO:0000313" key="2">
    <source>
        <dbReference type="EMBL" id="CAB3267048.1"/>
    </source>
</evidence>
<evidence type="ECO:0000256" key="1">
    <source>
        <dbReference type="SAM" id="Phobius"/>
    </source>
</evidence>
<accession>A0A6F9DVI7</accession>
<keyword evidence="1 2" id="KW-0812">Transmembrane</keyword>
<protein>
    <submittedName>
        <fullName evidence="2">Transmembrane protein 164</fullName>
    </submittedName>
</protein>
<dbReference type="Pfam" id="PF14808">
    <property type="entry name" value="TMEM164"/>
    <property type="match status" value="1"/>
</dbReference>
<sequence length="330" mass="37671">MVSNYTQSEWFPWLYGGVDFNLDGNGGPECFNYLTLTQRFWETALILSTSVLEIWIALKYISSSTSTKLQNGKMQVTVNNHYAKKNGVILKPSFSNVKWPSFQITLLALLAVVFGIEIAYKVVTRTCIFLLNPCHILTISQMYLLTVDNQKPSPTARTVFRIHLHMLSGALLALVLPVTNTRHLLYEPESYWVHHILLYATPIYLIACGNNFVPEPFNDCWWPMLSIGTELFYHFTLLQGLSMFTMVNLNNMLCPAVSDPFEGANYRLWAFVHQHLLIAIHGKLYHLLALAVLKLLTGIEFCATFIQNLLPIRVVFPKHMSRIHENGKCD</sequence>
<feature type="transmembrane region" description="Helical" evidence="1">
    <location>
        <begin position="288"/>
        <end position="310"/>
    </location>
</feature>
<feature type="transmembrane region" description="Helical" evidence="1">
    <location>
        <begin position="101"/>
        <end position="120"/>
    </location>
</feature>
<name>A0A6F9DVI7_9ASCI</name>
<proteinExistence type="evidence at transcript level"/>
<keyword evidence="1" id="KW-1133">Transmembrane helix</keyword>
<dbReference type="PANTHER" id="PTHR20948">
    <property type="entry name" value="TRANSMEMBRANE PROTEIN 164"/>
    <property type="match status" value="1"/>
</dbReference>
<organism evidence="2">
    <name type="scientific">Phallusia mammillata</name>
    <dbReference type="NCBI Taxonomy" id="59560"/>
    <lineage>
        <taxon>Eukaryota</taxon>
        <taxon>Metazoa</taxon>
        <taxon>Chordata</taxon>
        <taxon>Tunicata</taxon>
        <taxon>Ascidiacea</taxon>
        <taxon>Phlebobranchia</taxon>
        <taxon>Ascidiidae</taxon>
        <taxon>Phallusia</taxon>
    </lineage>
</organism>
<reference evidence="2" key="1">
    <citation type="submission" date="2020-04" db="EMBL/GenBank/DDBJ databases">
        <authorList>
            <person name="Neveu A P."/>
        </authorList>
    </citation>
    <scope>NUCLEOTIDE SEQUENCE</scope>
    <source>
        <tissue evidence="2">Whole embryo</tissue>
    </source>
</reference>